<dbReference type="SUPFAM" id="SSF57667">
    <property type="entry name" value="beta-beta-alpha zinc fingers"/>
    <property type="match status" value="3"/>
</dbReference>
<reference evidence="15 16" key="1">
    <citation type="submission" date="2024-05" db="EMBL/GenBank/DDBJ databases">
        <title>Culex pipiens pipiens assembly and annotation.</title>
        <authorList>
            <person name="Alout H."/>
            <person name="Durand T."/>
        </authorList>
    </citation>
    <scope>NUCLEOTIDE SEQUENCE [LARGE SCALE GENOMIC DNA]</scope>
    <source>
        <strain evidence="15">HA-2024</strain>
        <tissue evidence="15">Whole body</tissue>
    </source>
</reference>
<keyword evidence="4 10" id="KW-0863">Zinc-finger</keyword>
<keyword evidence="8" id="KW-0804">Transcription</keyword>
<name>A0ABD1DIV8_CULPP</name>
<dbReference type="EMBL" id="JBEHCU010005484">
    <property type="protein sequence ID" value="KAL1399655.1"/>
    <property type="molecule type" value="Genomic_DNA"/>
</dbReference>
<keyword evidence="16" id="KW-1185">Reference proteome</keyword>
<dbReference type="SMART" id="SM00868">
    <property type="entry name" value="zf-AD"/>
    <property type="match status" value="2"/>
</dbReference>
<dbReference type="Proteomes" id="UP001562425">
    <property type="component" value="Unassembled WGS sequence"/>
</dbReference>
<dbReference type="SUPFAM" id="SSF57716">
    <property type="entry name" value="Glucocorticoid receptor-like (DNA-binding domain)"/>
    <property type="match status" value="1"/>
</dbReference>
<feature type="region of interest" description="Disordered" evidence="12">
    <location>
        <begin position="486"/>
        <end position="526"/>
    </location>
</feature>
<evidence type="ECO:0000256" key="3">
    <source>
        <dbReference type="ARBA" id="ARBA00022737"/>
    </source>
</evidence>
<feature type="compositionally biased region" description="Basic and acidic residues" evidence="12">
    <location>
        <begin position="490"/>
        <end position="516"/>
    </location>
</feature>
<keyword evidence="2 11" id="KW-0479">Metal-binding</keyword>
<sequence length="578" mass="65688">MRASAETTSSQDSRQCRLVEAIPAKTTTMYRNAINDPHQCRLCLRVCEDAFLESIFSESEYSIAHQIFECTSIRVTRQDNLTKICRNCATLLFVTTEFRNACFKTNRLLAEDFVILEVGEWTEPASRAALAECSQLIVKHRQQVDYLYASVVPDSEAYLAGSLAIGRELFNSATEKEQKDVDGRAEARLVSAELEAEEPDPEIIQEITKFLEEQQTIDGGNLCEICRLDDAKPGEVEKNKRQQRVCGMCQQMICLVTAWQSLARRSGRRRPATNVATRLQTIQEALRHVSKLLDGLQALLRKSDTPKPAIKLKPSRNRKKITCPQCGKQLDSWKLKAHLNEHEDRKPFRCEQPGCDSAFSGADLLRRHRKVWHTDHFYKSCPSCGKRCKTQGIYKTHVSYHEEPKLPCEVCGKLMRNQRAMWKHRKSHESPEQRKHVCEVCGKRFAVAYTLRVHRRTHTNEKPYPCGSCEKRFQYKCLLKSHVARHHKGEGKGRRGRNKETPRGKGEDVRGCRDRSPNGNAGEPFYGLRGGSCNRAGISRSAGRVNMVNGDPMMGGVPGVRFPLVDEKEEVVRDEGLE</sequence>
<dbReference type="InterPro" id="IPR013087">
    <property type="entry name" value="Znf_C2H2_type"/>
</dbReference>
<evidence type="ECO:0000259" key="13">
    <source>
        <dbReference type="PROSITE" id="PS50157"/>
    </source>
</evidence>
<evidence type="ECO:0000256" key="7">
    <source>
        <dbReference type="ARBA" id="ARBA00023125"/>
    </source>
</evidence>
<dbReference type="PANTHER" id="PTHR16515:SF49">
    <property type="entry name" value="GASTRULA ZINC FINGER PROTEIN XLCGF49.1-LIKE-RELATED"/>
    <property type="match status" value="1"/>
</dbReference>
<keyword evidence="5 11" id="KW-0862">Zinc</keyword>
<dbReference type="PROSITE" id="PS51915">
    <property type="entry name" value="ZAD"/>
    <property type="match status" value="1"/>
</dbReference>
<feature type="domain" description="C2H2-type" evidence="13">
    <location>
        <begin position="464"/>
        <end position="492"/>
    </location>
</feature>
<dbReference type="Gene3D" id="3.30.160.60">
    <property type="entry name" value="Classic Zinc Finger"/>
    <property type="match status" value="4"/>
</dbReference>
<keyword evidence="9" id="KW-0539">Nucleus</keyword>
<proteinExistence type="predicted"/>
<organism evidence="15 16">
    <name type="scientific">Culex pipiens pipiens</name>
    <name type="common">Northern house mosquito</name>
    <dbReference type="NCBI Taxonomy" id="38569"/>
    <lineage>
        <taxon>Eukaryota</taxon>
        <taxon>Metazoa</taxon>
        <taxon>Ecdysozoa</taxon>
        <taxon>Arthropoda</taxon>
        <taxon>Hexapoda</taxon>
        <taxon>Insecta</taxon>
        <taxon>Pterygota</taxon>
        <taxon>Neoptera</taxon>
        <taxon>Endopterygota</taxon>
        <taxon>Diptera</taxon>
        <taxon>Nematocera</taxon>
        <taxon>Culicoidea</taxon>
        <taxon>Culicidae</taxon>
        <taxon>Culicinae</taxon>
        <taxon>Culicini</taxon>
        <taxon>Culex</taxon>
        <taxon>Culex</taxon>
    </lineage>
</organism>
<gene>
    <name evidence="15" type="ORF">pipiens_008032</name>
</gene>
<evidence type="ECO:0000256" key="11">
    <source>
        <dbReference type="PROSITE-ProRule" id="PRU01263"/>
    </source>
</evidence>
<dbReference type="PROSITE" id="PS00028">
    <property type="entry name" value="ZINC_FINGER_C2H2_1"/>
    <property type="match status" value="5"/>
</dbReference>
<feature type="binding site" evidence="11">
    <location>
        <position position="40"/>
    </location>
    <ligand>
        <name>Zn(2+)</name>
        <dbReference type="ChEBI" id="CHEBI:29105"/>
    </ligand>
</feature>
<dbReference type="InterPro" id="IPR050331">
    <property type="entry name" value="Zinc_finger"/>
</dbReference>
<evidence type="ECO:0000256" key="10">
    <source>
        <dbReference type="PROSITE-ProRule" id="PRU00042"/>
    </source>
</evidence>
<feature type="domain" description="C2H2-type" evidence="13">
    <location>
        <begin position="436"/>
        <end position="463"/>
    </location>
</feature>
<evidence type="ECO:0000313" key="16">
    <source>
        <dbReference type="Proteomes" id="UP001562425"/>
    </source>
</evidence>
<feature type="domain" description="ZAD" evidence="14">
    <location>
        <begin position="38"/>
        <end position="112"/>
    </location>
</feature>
<evidence type="ECO:0000256" key="6">
    <source>
        <dbReference type="ARBA" id="ARBA00023015"/>
    </source>
</evidence>
<evidence type="ECO:0000256" key="8">
    <source>
        <dbReference type="ARBA" id="ARBA00023163"/>
    </source>
</evidence>
<evidence type="ECO:0000256" key="9">
    <source>
        <dbReference type="ARBA" id="ARBA00023242"/>
    </source>
</evidence>
<dbReference type="GO" id="GO:0008270">
    <property type="term" value="F:zinc ion binding"/>
    <property type="evidence" value="ECO:0007669"/>
    <property type="project" value="UniProtKB-UniRule"/>
</dbReference>
<dbReference type="PROSITE" id="PS50157">
    <property type="entry name" value="ZINC_FINGER_C2H2_2"/>
    <property type="match status" value="4"/>
</dbReference>
<dbReference type="InterPro" id="IPR012934">
    <property type="entry name" value="Znf_AD"/>
</dbReference>
<dbReference type="Pfam" id="PF07776">
    <property type="entry name" value="zf-AD"/>
    <property type="match status" value="1"/>
</dbReference>
<evidence type="ECO:0008006" key="17">
    <source>
        <dbReference type="Google" id="ProtNLM"/>
    </source>
</evidence>
<feature type="binding site" evidence="11">
    <location>
        <position position="85"/>
    </location>
    <ligand>
        <name>Zn(2+)</name>
        <dbReference type="ChEBI" id="CHEBI:29105"/>
    </ligand>
</feature>
<evidence type="ECO:0000256" key="1">
    <source>
        <dbReference type="ARBA" id="ARBA00004123"/>
    </source>
</evidence>
<dbReference type="PANTHER" id="PTHR16515">
    <property type="entry name" value="PR DOMAIN ZINC FINGER PROTEIN"/>
    <property type="match status" value="1"/>
</dbReference>
<dbReference type="InterPro" id="IPR036236">
    <property type="entry name" value="Znf_C2H2_sf"/>
</dbReference>
<evidence type="ECO:0000256" key="2">
    <source>
        <dbReference type="ARBA" id="ARBA00022723"/>
    </source>
</evidence>
<feature type="domain" description="C2H2-type" evidence="13">
    <location>
        <begin position="348"/>
        <end position="374"/>
    </location>
</feature>
<keyword evidence="6" id="KW-0805">Transcription regulation</keyword>
<accession>A0ABD1DIV8</accession>
<feature type="domain" description="C2H2-type" evidence="13">
    <location>
        <begin position="406"/>
        <end position="433"/>
    </location>
</feature>
<dbReference type="AlphaFoldDB" id="A0ABD1DIV8"/>
<keyword evidence="3" id="KW-0677">Repeat</keyword>
<feature type="binding site" evidence="11">
    <location>
        <position position="43"/>
    </location>
    <ligand>
        <name>Zn(2+)</name>
        <dbReference type="ChEBI" id="CHEBI:29105"/>
    </ligand>
</feature>
<feature type="binding site" evidence="11">
    <location>
        <position position="88"/>
    </location>
    <ligand>
        <name>Zn(2+)</name>
        <dbReference type="ChEBI" id="CHEBI:29105"/>
    </ligand>
</feature>
<comment type="caution">
    <text evidence="15">The sequence shown here is derived from an EMBL/GenBank/DDBJ whole genome shotgun (WGS) entry which is preliminary data.</text>
</comment>
<evidence type="ECO:0000259" key="14">
    <source>
        <dbReference type="PROSITE" id="PS51915"/>
    </source>
</evidence>
<dbReference type="Pfam" id="PF00096">
    <property type="entry name" value="zf-C2H2"/>
    <property type="match status" value="1"/>
</dbReference>
<dbReference type="GO" id="GO:0005634">
    <property type="term" value="C:nucleus"/>
    <property type="evidence" value="ECO:0007669"/>
    <property type="project" value="UniProtKB-SubCell"/>
</dbReference>
<dbReference type="SMART" id="SM00355">
    <property type="entry name" value="ZnF_C2H2"/>
    <property type="match status" value="6"/>
</dbReference>
<evidence type="ECO:0000256" key="12">
    <source>
        <dbReference type="SAM" id="MobiDB-lite"/>
    </source>
</evidence>
<evidence type="ECO:0000256" key="5">
    <source>
        <dbReference type="ARBA" id="ARBA00022833"/>
    </source>
</evidence>
<keyword evidence="7" id="KW-0238">DNA-binding</keyword>
<evidence type="ECO:0000313" key="15">
    <source>
        <dbReference type="EMBL" id="KAL1399655.1"/>
    </source>
</evidence>
<comment type="subcellular location">
    <subcellularLocation>
        <location evidence="1">Nucleus</location>
    </subcellularLocation>
</comment>
<evidence type="ECO:0000256" key="4">
    <source>
        <dbReference type="ARBA" id="ARBA00022771"/>
    </source>
</evidence>
<protein>
    <recommendedName>
        <fullName evidence="17">Zinc finger protein</fullName>
    </recommendedName>
</protein>
<dbReference type="FunFam" id="3.30.160.60:FF:000096">
    <property type="entry name" value="Zinc finger and BTB domain-containing protein 18 isoform 1"/>
    <property type="match status" value="1"/>
</dbReference>